<feature type="domain" description="Reticulon" evidence="9">
    <location>
        <begin position="318"/>
        <end position="501"/>
    </location>
</feature>
<dbReference type="Proteomes" id="UP000886520">
    <property type="component" value="Chromosome 2"/>
</dbReference>
<dbReference type="GO" id="GO:0006694">
    <property type="term" value="P:steroid biosynthetic process"/>
    <property type="evidence" value="ECO:0007669"/>
    <property type="project" value="InterPro"/>
</dbReference>
<dbReference type="InterPro" id="IPR050177">
    <property type="entry name" value="Lipid_A_modif_metabolic_enz"/>
</dbReference>
<evidence type="ECO:0000256" key="3">
    <source>
        <dbReference type="ARBA" id="ARBA00022692"/>
    </source>
</evidence>
<keyword evidence="4 8" id="KW-0256">Endoplasmic reticulum</keyword>
<evidence type="ECO:0000313" key="11">
    <source>
        <dbReference type="Proteomes" id="UP000886520"/>
    </source>
</evidence>
<evidence type="ECO:0000313" key="10">
    <source>
        <dbReference type="EMBL" id="KAI5081911.1"/>
    </source>
</evidence>
<dbReference type="InterPro" id="IPR003388">
    <property type="entry name" value="Reticulon"/>
</dbReference>
<evidence type="ECO:0000256" key="5">
    <source>
        <dbReference type="ARBA" id="ARBA00022989"/>
    </source>
</evidence>
<feature type="transmembrane region" description="Helical" evidence="8">
    <location>
        <begin position="358"/>
        <end position="378"/>
    </location>
</feature>
<evidence type="ECO:0000256" key="7">
    <source>
        <dbReference type="ARBA" id="ARBA00023136"/>
    </source>
</evidence>
<proteinExistence type="inferred from homology"/>
<dbReference type="PROSITE" id="PS50845">
    <property type="entry name" value="RETICULON"/>
    <property type="match status" value="1"/>
</dbReference>
<evidence type="ECO:0000256" key="1">
    <source>
        <dbReference type="ARBA" id="ARBA00004477"/>
    </source>
</evidence>
<evidence type="ECO:0000259" key="9">
    <source>
        <dbReference type="PROSITE" id="PS50845"/>
    </source>
</evidence>
<dbReference type="PANTHER" id="PTHR43245">
    <property type="entry name" value="BIFUNCTIONAL POLYMYXIN RESISTANCE PROTEIN ARNA"/>
    <property type="match status" value="1"/>
</dbReference>
<keyword evidence="3 8" id="KW-0812">Transmembrane</keyword>
<reference evidence="10" key="1">
    <citation type="submission" date="2021-01" db="EMBL/GenBank/DDBJ databases">
        <title>Adiantum capillus-veneris genome.</title>
        <authorList>
            <person name="Fang Y."/>
            <person name="Liao Q."/>
        </authorList>
    </citation>
    <scope>NUCLEOTIDE SEQUENCE</scope>
    <source>
        <strain evidence="10">H3</strain>
        <tissue evidence="10">Leaf</tissue>
    </source>
</reference>
<dbReference type="PANTHER" id="PTHR43245:SF51">
    <property type="entry name" value="SHORT CHAIN DEHYDROGENASE_REDUCTASE FAMILY 42E, MEMBER 2"/>
    <property type="match status" value="1"/>
</dbReference>
<evidence type="ECO:0000256" key="4">
    <source>
        <dbReference type="ARBA" id="ARBA00022824"/>
    </source>
</evidence>
<accession>A0A9D4ZQ85</accession>
<feature type="transmembrane region" description="Helical" evidence="8">
    <location>
        <begin position="442"/>
        <end position="462"/>
    </location>
</feature>
<comment type="caution">
    <text evidence="10">The sequence shown here is derived from an EMBL/GenBank/DDBJ whole genome shotgun (WGS) entry which is preliminary data.</text>
</comment>
<dbReference type="InterPro" id="IPR002225">
    <property type="entry name" value="3Beta_OHSteriod_DH/Estase"/>
</dbReference>
<keyword evidence="6" id="KW-0560">Oxidoreductase</keyword>
<evidence type="ECO:0000256" key="2">
    <source>
        <dbReference type="ARBA" id="ARBA00009219"/>
    </source>
</evidence>
<dbReference type="InterPro" id="IPR036291">
    <property type="entry name" value="NAD(P)-bd_dom_sf"/>
</dbReference>
<dbReference type="GO" id="GO:0016616">
    <property type="term" value="F:oxidoreductase activity, acting on the CH-OH group of donors, NAD or NADP as acceptor"/>
    <property type="evidence" value="ECO:0007669"/>
    <property type="project" value="InterPro"/>
</dbReference>
<keyword evidence="5 8" id="KW-1133">Transmembrane helix</keyword>
<comment type="subcellular location">
    <subcellularLocation>
        <location evidence="1 8">Endoplasmic reticulum membrane</location>
        <topology evidence="1 8">Multi-pass membrane protein</topology>
    </subcellularLocation>
</comment>
<dbReference type="AlphaFoldDB" id="A0A9D4ZQ85"/>
<evidence type="ECO:0000256" key="6">
    <source>
        <dbReference type="ARBA" id="ARBA00023002"/>
    </source>
</evidence>
<keyword evidence="11" id="KW-1185">Reference proteome</keyword>
<gene>
    <name evidence="10" type="ORF">GOP47_0001654</name>
</gene>
<dbReference type="Gene3D" id="3.40.50.720">
    <property type="entry name" value="NAD(P)-binding Rossmann-like Domain"/>
    <property type="match status" value="1"/>
</dbReference>
<protein>
    <recommendedName>
        <fullName evidence="8">Reticulon-like protein</fullName>
    </recommendedName>
</protein>
<sequence length="518" mass="57761">MYVLVGVAACKGADAVFHMAAPDSSINNFNLHYSVTVEGTRNVVNACISNNVRKLIYTSSPSAVFDGVGAIINGDESMPYPERHNDIYSETKAQAEAIVLAANGKSGLITCALRPSSIFGPGDRLLVPSLVAAARSGKMKFILGDGKNVYYFTYVENVAHAHVCAEKALDLNNSYTGDVAAAGKAYFVTNKEPIPFWTFVSEILEGLGYERPKIHLPIKLLMPIACLVAWAYEHLPFLFGGKPPQFTPSRLRLVSSWRTFNCDRAAKLLCYHPVVPLEEGMRRTVESYTHLRAESKGAKSREFKVVSKSHRFLGEGVVSELLLWRNVRNTLIFGLAVLALLYYFLISSVTVISAVSKLLLVLIAATFLQHFLPTSVFGSQRKVLASFSFEVPEDKMDLASKWVRCAWNDSWNTLEDAVHKRNFTSLGKVLLFGFMMKVLGRYSFATVILTGWALLFLVFHLYDRYESEIDSFVGSMKEFVSKRHTILMERVSYLQQERNSKNKACKLNSRGFSLKGCS</sequence>
<name>A0A9D4ZQ85_ADICA</name>
<keyword evidence="7 8" id="KW-0472">Membrane</keyword>
<dbReference type="OrthoDB" id="10058185at2759"/>
<dbReference type="SUPFAM" id="SSF51735">
    <property type="entry name" value="NAD(P)-binding Rossmann-fold domains"/>
    <property type="match status" value="1"/>
</dbReference>
<organism evidence="10 11">
    <name type="scientific">Adiantum capillus-veneris</name>
    <name type="common">Maidenhair fern</name>
    <dbReference type="NCBI Taxonomy" id="13818"/>
    <lineage>
        <taxon>Eukaryota</taxon>
        <taxon>Viridiplantae</taxon>
        <taxon>Streptophyta</taxon>
        <taxon>Embryophyta</taxon>
        <taxon>Tracheophyta</taxon>
        <taxon>Polypodiopsida</taxon>
        <taxon>Polypodiidae</taxon>
        <taxon>Polypodiales</taxon>
        <taxon>Pteridineae</taxon>
        <taxon>Pteridaceae</taxon>
        <taxon>Vittarioideae</taxon>
        <taxon>Adiantum</taxon>
    </lineage>
</organism>
<evidence type="ECO:0000256" key="8">
    <source>
        <dbReference type="RuleBase" id="RU363132"/>
    </source>
</evidence>
<dbReference type="Pfam" id="PF02453">
    <property type="entry name" value="Reticulon"/>
    <property type="match status" value="1"/>
</dbReference>
<dbReference type="GO" id="GO:0005789">
    <property type="term" value="C:endoplasmic reticulum membrane"/>
    <property type="evidence" value="ECO:0007669"/>
    <property type="project" value="UniProtKB-SubCell"/>
</dbReference>
<comment type="similarity">
    <text evidence="2">Belongs to the 3-beta-HSD family.</text>
</comment>
<dbReference type="EMBL" id="JABFUD020000003">
    <property type="protein sequence ID" value="KAI5081911.1"/>
    <property type="molecule type" value="Genomic_DNA"/>
</dbReference>
<feature type="transmembrane region" description="Helical" evidence="8">
    <location>
        <begin position="331"/>
        <end position="352"/>
    </location>
</feature>
<dbReference type="Pfam" id="PF01073">
    <property type="entry name" value="3Beta_HSD"/>
    <property type="match status" value="1"/>
</dbReference>